<evidence type="ECO:0000313" key="3">
    <source>
        <dbReference type="Proteomes" id="UP000262882"/>
    </source>
</evidence>
<dbReference type="AlphaFoldDB" id="A0A372GGV6"/>
<feature type="transmembrane region" description="Helical" evidence="1">
    <location>
        <begin position="12"/>
        <end position="32"/>
    </location>
</feature>
<accession>A0A372GGV6</accession>
<keyword evidence="3" id="KW-1185">Reference proteome</keyword>
<reference evidence="2 3" key="1">
    <citation type="submission" date="2018-08" db="EMBL/GenBank/DDBJ databases">
        <title>Actinomadura spongicola sp. nov., isolated from marine sponge Leucetta chagosensis.</title>
        <authorList>
            <person name="Li L."/>
            <person name="Lin H.W."/>
        </authorList>
    </citation>
    <scope>NUCLEOTIDE SEQUENCE [LARGE SCALE GENOMIC DNA]</scope>
    <source>
        <strain evidence="2 3">LHW52907</strain>
    </source>
</reference>
<organism evidence="2 3">
    <name type="scientific">Actinomadura spongiicola</name>
    <dbReference type="NCBI Taxonomy" id="2303421"/>
    <lineage>
        <taxon>Bacteria</taxon>
        <taxon>Bacillati</taxon>
        <taxon>Actinomycetota</taxon>
        <taxon>Actinomycetes</taxon>
        <taxon>Streptosporangiales</taxon>
        <taxon>Thermomonosporaceae</taxon>
        <taxon>Actinomadura</taxon>
    </lineage>
</organism>
<proteinExistence type="predicted"/>
<gene>
    <name evidence="2" type="ORF">D0T12_13675</name>
</gene>
<protein>
    <submittedName>
        <fullName evidence="2">Uncharacterized protein</fullName>
    </submittedName>
</protein>
<evidence type="ECO:0000313" key="2">
    <source>
        <dbReference type="EMBL" id="RFS84597.1"/>
    </source>
</evidence>
<evidence type="ECO:0000256" key="1">
    <source>
        <dbReference type="SAM" id="Phobius"/>
    </source>
</evidence>
<keyword evidence="1" id="KW-0472">Membrane</keyword>
<keyword evidence="1" id="KW-1133">Transmembrane helix</keyword>
<dbReference type="Proteomes" id="UP000262882">
    <property type="component" value="Unassembled WGS sequence"/>
</dbReference>
<comment type="caution">
    <text evidence="2">The sequence shown here is derived from an EMBL/GenBank/DDBJ whole genome shotgun (WGS) entry which is preliminary data.</text>
</comment>
<keyword evidence="1" id="KW-0812">Transmembrane</keyword>
<sequence length="85" mass="10010">MECGHSEKVGVLMWFLVIWGRWTAVTVPASGVRRSRWDRGRVIFGWEGPGWSAQVRPGRHHHMKMRQRMVIRSMEKRRALVRATL</sequence>
<dbReference type="EMBL" id="QVNQ01000004">
    <property type="protein sequence ID" value="RFS84597.1"/>
    <property type="molecule type" value="Genomic_DNA"/>
</dbReference>
<name>A0A372GGV6_9ACTN</name>